<evidence type="ECO:0000313" key="2">
    <source>
        <dbReference type="Proteomes" id="UP001328107"/>
    </source>
</evidence>
<name>A0AAN5D3E0_9BILA</name>
<feature type="non-terminal residue" evidence="1">
    <location>
        <position position="1"/>
    </location>
</feature>
<comment type="caution">
    <text evidence="1">The sequence shown here is derived from an EMBL/GenBank/DDBJ whole genome shotgun (WGS) entry which is preliminary data.</text>
</comment>
<gene>
    <name evidence="1" type="ORF">PMAYCL1PPCAC_26018</name>
</gene>
<sequence>FILLSVMKDGDGTASKKTANGVASCKRNWSFEELRKAEEKMHPTTHAANQVNFSSIKHANLQPRLPENALPVIRTSSASVSFLTHSIRHTATHDVTSSPSPSQ</sequence>
<proteinExistence type="predicted"/>
<organism evidence="1 2">
    <name type="scientific">Pristionchus mayeri</name>
    <dbReference type="NCBI Taxonomy" id="1317129"/>
    <lineage>
        <taxon>Eukaryota</taxon>
        <taxon>Metazoa</taxon>
        <taxon>Ecdysozoa</taxon>
        <taxon>Nematoda</taxon>
        <taxon>Chromadorea</taxon>
        <taxon>Rhabditida</taxon>
        <taxon>Rhabditina</taxon>
        <taxon>Diplogasteromorpha</taxon>
        <taxon>Diplogasteroidea</taxon>
        <taxon>Neodiplogasteridae</taxon>
        <taxon>Pristionchus</taxon>
    </lineage>
</organism>
<dbReference type="Proteomes" id="UP001328107">
    <property type="component" value="Unassembled WGS sequence"/>
</dbReference>
<accession>A0AAN5D3E0</accession>
<protein>
    <submittedName>
        <fullName evidence="1">Uncharacterized protein</fullName>
    </submittedName>
</protein>
<dbReference type="AlphaFoldDB" id="A0AAN5D3E0"/>
<dbReference type="EMBL" id="BTRK01000005">
    <property type="protein sequence ID" value="GMR55823.1"/>
    <property type="molecule type" value="Genomic_DNA"/>
</dbReference>
<evidence type="ECO:0000313" key="1">
    <source>
        <dbReference type="EMBL" id="GMR55823.1"/>
    </source>
</evidence>
<reference evidence="2" key="1">
    <citation type="submission" date="2022-10" db="EMBL/GenBank/DDBJ databases">
        <title>Genome assembly of Pristionchus species.</title>
        <authorList>
            <person name="Yoshida K."/>
            <person name="Sommer R.J."/>
        </authorList>
    </citation>
    <scope>NUCLEOTIDE SEQUENCE [LARGE SCALE GENOMIC DNA]</scope>
    <source>
        <strain evidence="2">RS5460</strain>
    </source>
</reference>
<keyword evidence="2" id="KW-1185">Reference proteome</keyword>